<keyword evidence="4 6" id="KW-1133">Transmembrane helix</keyword>
<dbReference type="OrthoDB" id="6079986at2"/>
<dbReference type="PROSITE" id="PS50895">
    <property type="entry name" value="SURF1"/>
    <property type="match status" value="1"/>
</dbReference>
<dbReference type="GO" id="GO:0005886">
    <property type="term" value="C:plasma membrane"/>
    <property type="evidence" value="ECO:0007669"/>
    <property type="project" value="UniProtKB-SubCell"/>
</dbReference>
<dbReference type="Pfam" id="PF02104">
    <property type="entry name" value="SURF1"/>
    <property type="match status" value="1"/>
</dbReference>
<evidence type="ECO:0000313" key="7">
    <source>
        <dbReference type="EMBL" id="PKR55550.1"/>
    </source>
</evidence>
<dbReference type="EMBL" id="NWTK01000002">
    <property type="protein sequence ID" value="PKR55550.1"/>
    <property type="molecule type" value="Genomic_DNA"/>
</dbReference>
<keyword evidence="3 6" id="KW-0812">Transmembrane</keyword>
<evidence type="ECO:0000256" key="2">
    <source>
        <dbReference type="ARBA" id="ARBA00007165"/>
    </source>
</evidence>
<feature type="transmembrane region" description="Helical" evidence="6">
    <location>
        <begin position="20"/>
        <end position="41"/>
    </location>
</feature>
<evidence type="ECO:0000256" key="1">
    <source>
        <dbReference type="ARBA" id="ARBA00004370"/>
    </source>
</evidence>
<feature type="transmembrane region" description="Helical" evidence="6">
    <location>
        <begin position="227"/>
        <end position="248"/>
    </location>
</feature>
<dbReference type="PANTHER" id="PTHR23427">
    <property type="entry name" value="SURFEIT LOCUS PROTEIN"/>
    <property type="match status" value="1"/>
</dbReference>
<protein>
    <recommendedName>
        <fullName evidence="6">SURF1-like protein</fullName>
    </recommendedName>
</protein>
<dbReference type="Proteomes" id="UP000233597">
    <property type="component" value="Unassembled WGS sequence"/>
</dbReference>
<proteinExistence type="inferred from homology"/>
<evidence type="ECO:0000256" key="6">
    <source>
        <dbReference type="RuleBase" id="RU363076"/>
    </source>
</evidence>
<keyword evidence="6" id="KW-1003">Cell membrane</keyword>
<dbReference type="CDD" id="cd06662">
    <property type="entry name" value="SURF1"/>
    <property type="match status" value="1"/>
</dbReference>
<dbReference type="InterPro" id="IPR002994">
    <property type="entry name" value="Surf1/Shy1"/>
</dbReference>
<evidence type="ECO:0000256" key="5">
    <source>
        <dbReference type="ARBA" id="ARBA00023136"/>
    </source>
</evidence>
<dbReference type="AlphaFoldDB" id="A0A2N3KYI4"/>
<dbReference type="RefSeq" id="WP_101264598.1">
    <property type="nucleotide sequence ID" value="NZ_NWTK01000002.1"/>
</dbReference>
<gene>
    <name evidence="7" type="ORF">COO20_05150</name>
</gene>
<sequence length="254" mass="28004">MTQPVSPDSASTAQPRSKTTRIIVAILAVILFCGFVALGIWQVERRAWKLDLIEKVTTRVSAPVQPAPHMADWAAVNRDRDEYRHVSVRGTLLNDHETLVYTSTDYGAGYWVMTPLLREDSGNIIMINRGFVPTDHKDASTRSAGQPDGIVTINGLMRMDEPGGTALRDNVPGDDRWYSRDVKAMAAHDGLDTAKVAPFFIDADGKQNDGGLPLGGLTQIRFHNSHLIYAITWFSLALMVAAGAWFALRGRKQD</sequence>
<comment type="similarity">
    <text evidence="2 6">Belongs to the SURF1 family.</text>
</comment>
<dbReference type="PANTHER" id="PTHR23427:SF2">
    <property type="entry name" value="SURFEIT LOCUS PROTEIN 1"/>
    <property type="match status" value="1"/>
</dbReference>
<evidence type="ECO:0000256" key="3">
    <source>
        <dbReference type="ARBA" id="ARBA00022692"/>
    </source>
</evidence>
<evidence type="ECO:0000313" key="8">
    <source>
        <dbReference type="Proteomes" id="UP000233597"/>
    </source>
</evidence>
<reference evidence="7 8" key="1">
    <citation type="submission" date="2017-09" db="EMBL/GenBank/DDBJ databases">
        <title>Biodiversity and function of Thalassospira species in the particle-attached aromatic-hydrocarbon-degrading consortia from the surface seawater of the South China Sea.</title>
        <authorList>
            <person name="Dong C."/>
            <person name="Liu R."/>
            <person name="Shao Z."/>
        </authorList>
    </citation>
    <scope>NUCLEOTIDE SEQUENCE [LARGE SCALE GENOMIC DNA]</scope>
    <source>
        <strain evidence="7 8">CSC1P2</strain>
    </source>
</reference>
<accession>A0A2N3KYI4</accession>
<comment type="subcellular location">
    <subcellularLocation>
        <location evidence="6">Cell membrane</location>
        <topology evidence="6">Multi-pass membrane protein</topology>
    </subcellularLocation>
    <subcellularLocation>
        <location evidence="1">Membrane</location>
    </subcellularLocation>
</comment>
<organism evidence="7 8">
    <name type="scientific">Thalassospira marina</name>
    <dbReference type="NCBI Taxonomy" id="2048283"/>
    <lineage>
        <taxon>Bacteria</taxon>
        <taxon>Pseudomonadati</taxon>
        <taxon>Pseudomonadota</taxon>
        <taxon>Alphaproteobacteria</taxon>
        <taxon>Rhodospirillales</taxon>
        <taxon>Thalassospiraceae</taxon>
        <taxon>Thalassospira</taxon>
    </lineage>
</organism>
<keyword evidence="5 6" id="KW-0472">Membrane</keyword>
<name>A0A2N3KYI4_9PROT</name>
<dbReference type="InterPro" id="IPR045214">
    <property type="entry name" value="Surf1/Surf4"/>
</dbReference>
<comment type="caution">
    <text evidence="7">The sequence shown here is derived from an EMBL/GenBank/DDBJ whole genome shotgun (WGS) entry which is preliminary data.</text>
</comment>
<evidence type="ECO:0000256" key="4">
    <source>
        <dbReference type="ARBA" id="ARBA00022989"/>
    </source>
</evidence>